<feature type="chain" id="PRO_5013162066" evidence="4">
    <location>
        <begin position="30"/>
        <end position="504"/>
    </location>
</feature>
<keyword evidence="3" id="KW-0560">Oxidoreductase</keyword>
<evidence type="ECO:0000256" key="4">
    <source>
        <dbReference type="SAM" id="SignalP"/>
    </source>
</evidence>
<dbReference type="GO" id="GO:0005507">
    <property type="term" value="F:copper ion binding"/>
    <property type="evidence" value="ECO:0007669"/>
    <property type="project" value="InterPro"/>
</dbReference>
<dbReference type="InterPro" id="IPR008972">
    <property type="entry name" value="Cupredoxin"/>
</dbReference>
<name>A0A1W1WYR7_9NEIS</name>
<evidence type="ECO:0000259" key="6">
    <source>
        <dbReference type="Pfam" id="PF07732"/>
    </source>
</evidence>
<dbReference type="PANTHER" id="PTHR11709">
    <property type="entry name" value="MULTI-COPPER OXIDASE"/>
    <property type="match status" value="1"/>
</dbReference>
<feature type="domain" description="Plastocyanin-like" evidence="6">
    <location>
        <begin position="96"/>
        <end position="208"/>
    </location>
</feature>
<keyword evidence="8" id="KW-1185">Reference proteome</keyword>
<dbReference type="PROSITE" id="PS00080">
    <property type="entry name" value="MULTICOPPER_OXIDASE2"/>
    <property type="match status" value="1"/>
</dbReference>
<dbReference type="Gene3D" id="2.60.40.420">
    <property type="entry name" value="Cupredoxins - blue copper proteins"/>
    <property type="match status" value="3"/>
</dbReference>
<dbReference type="STRING" id="1121001.SAMN02745857_00239"/>
<dbReference type="Proteomes" id="UP000192761">
    <property type="component" value="Unassembled WGS sequence"/>
</dbReference>
<dbReference type="CDD" id="cd13902">
    <property type="entry name" value="CuRO_3_McoC_like"/>
    <property type="match status" value="1"/>
</dbReference>
<feature type="signal peptide" evidence="4">
    <location>
        <begin position="1"/>
        <end position="29"/>
    </location>
</feature>
<protein>
    <submittedName>
        <fullName evidence="7">Bilirubin oxidase</fullName>
    </submittedName>
</protein>
<dbReference type="InterPro" id="IPR006311">
    <property type="entry name" value="TAT_signal"/>
</dbReference>
<dbReference type="InterPro" id="IPR002355">
    <property type="entry name" value="Cu_oxidase_Cu_BS"/>
</dbReference>
<evidence type="ECO:0000313" key="8">
    <source>
        <dbReference type="Proteomes" id="UP000192761"/>
    </source>
</evidence>
<keyword evidence="2" id="KW-0479">Metal-binding</keyword>
<evidence type="ECO:0000256" key="1">
    <source>
        <dbReference type="ARBA" id="ARBA00004459"/>
    </source>
</evidence>
<organism evidence="7 8">
    <name type="scientific">Andreprevotia lacus DSM 23236</name>
    <dbReference type="NCBI Taxonomy" id="1121001"/>
    <lineage>
        <taxon>Bacteria</taxon>
        <taxon>Pseudomonadati</taxon>
        <taxon>Pseudomonadota</taxon>
        <taxon>Betaproteobacteria</taxon>
        <taxon>Neisseriales</taxon>
        <taxon>Chitinibacteraceae</taxon>
        <taxon>Andreprevotia</taxon>
    </lineage>
</organism>
<dbReference type="EMBL" id="FWXD01000001">
    <property type="protein sequence ID" value="SMC16690.1"/>
    <property type="molecule type" value="Genomic_DNA"/>
</dbReference>
<evidence type="ECO:0000256" key="3">
    <source>
        <dbReference type="ARBA" id="ARBA00023002"/>
    </source>
</evidence>
<evidence type="ECO:0000256" key="2">
    <source>
        <dbReference type="ARBA" id="ARBA00022723"/>
    </source>
</evidence>
<sequence>MTHSLHRRRFLGRTLAIAGAAVLAPRVLAAGMDHDMHAGHAMPEQAPAQPALRIAPADLPLLPADALPTGQPLLPLHRIGERDGAVLRLALTAAPHTVQLLPSVKTEFWSYNGSTPGPLIEAMEGDTLEIRFRNDLPQATTVHWHGLPVPADQDGGPHHPVAPGEERLYRLELPKGSAGTYWYHPHPHGDTPEQVFRGLAGALIVRTADDPLAALPEQHLFISDLRLAADGSIPFNNVDDWMDGREGQFVLVNGQLQPQLTVNGAQRWRIWNACSARYLRLKLAGAQWQLVGTDGGLLEQARPLGELVLAPAERIEVVVSGSGAVRLLALPYDRQKMGDAPPERERVLARATFSAGPRVQLPARLRSIADPGLARATKRVVFSETMSMENGQHSMAFLINGKAYDMNRADWHSKAGEVELWEVINDSHMDHPFHLHGTQFMVVERKRGGKVVREPFKAWRDTVNLRPNERLLLKLRFPHPGMYMAHCHIIEHEAQGMMAQVQVS</sequence>
<dbReference type="PANTHER" id="PTHR11709:SF2">
    <property type="entry name" value="MULTICOPPER OXIDASE LPR1"/>
    <property type="match status" value="1"/>
</dbReference>
<dbReference type="CDD" id="cd13881">
    <property type="entry name" value="CuRO_2_McoC_like"/>
    <property type="match status" value="1"/>
</dbReference>
<dbReference type="InterPro" id="IPR045087">
    <property type="entry name" value="Cu-oxidase_fam"/>
</dbReference>
<reference evidence="7 8" key="1">
    <citation type="submission" date="2017-04" db="EMBL/GenBank/DDBJ databases">
        <authorList>
            <person name="Afonso C.L."/>
            <person name="Miller P.J."/>
            <person name="Scott M.A."/>
            <person name="Spackman E."/>
            <person name="Goraichik I."/>
            <person name="Dimitrov K.M."/>
            <person name="Suarez D.L."/>
            <person name="Swayne D.E."/>
        </authorList>
    </citation>
    <scope>NUCLEOTIDE SEQUENCE [LARGE SCALE GENOMIC DNA]</scope>
    <source>
        <strain evidence="7 8">DSM 23236</strain>
    </source>
</reference>
<dbReference type="SUPFAM" id="SSF49503">
    <property type="entry name" value="Cupredoxins"/>
    <property type="match status" value="3"/>
</dbReference>
<dbReference type="InterPro" id="IPR011706">
    <property type="entry name" value="Cu-oxidase_C"/>
</dbReference>
<dbReference type="Pfam" id="PF07731">
    <property type="entry name" value="Cu-oxidase_2"/>
    <property type="match status" value="1"/>
</dbReference>
<dbReference type="GO" id="GO:0016491">
    <property type="term" value="F:oxidoreductase activity"/>
    <property type="evidence" value="ECO:0007669"/>
    <property type="project" value="UniProtKB-KW"/>
</dbReference>
<dbReference type="AlphaFoldDB" id="A0A1W1WYR7"/>
<comment type="subcellular location">
    <subcellularLocation>
        <location evidence="1">Cell outer membrane</location>
        <topology evidence="1">Lipid-anchor</topology>
    </subcellularLocation>
</comment>
<dbReference type="Pfam" id="PF07732">
    <property type="entry name" value="Cu-oxidase_3"/>
    <property type="match status" value="1"/>
</dbReference>
<dbReference type="RefSeq" id="WP_217806942.1">
    <property type="nucleotide sequence ID" value="NZ_FWXD01000001.1"/>
</dbReference>
<proteinExistence type="predicted"/>
<dbReference type="PROSITE" id="PS51318">
    <property type="entry name" value="TAT"/>
    <property type="match status" value="1"/>
</dbReference>
<dbReference type="InterPro" id="IPR011707">
    <property type="entry name" value="Cu-oxidase-like_N"/>
</dbReference>
<feature type="domain" description="Plastocyanin-like" evidence="5">
    <location>
        <begin position="388"/>
        <end position="503"/>
    </location>
</feature>
<evidence type="ECO:0000313" key="7">
    <source>
        <dbReference type="EMBL" id="SMC16690.1"/>
    </source>
</evidence>
<dbReference type="GO" id="GO:0009279">
    <property type="term" value="C:cell outer membrane"/>
    <property type="evidence" value="ECO:0007669"/>
    <property type="project" value="UniProtKB-SubCell"/>
</dbReference>
<accession>A0A1W1WYR7</accession>
<evidence type="ECO:0000259" key="5">
    <source>
        <dbReference type="Pfam" id="PF07731"/>
    </source>
</evidence>
<gene>
    <name evidence="7" type="ORF">SAMN02745857_00239</name>
</gene>
<keyword evidence="4" id="KW-0732">Signal</keyword>